<gene>
    <name evidence="1" type="ORF">LCGC14_1031550</name>
</gene>
<reference evidence="1" key="1">
    <citation type="journal article" date="2015" name="Nature">
        <title>Complex archaea that bridge the gap between prokaryotes and eukaryotes.</title>
        <authorList>
            <person name="Spang A."/>
            <person name="Saw J.H."/>
            <person name="Jorgensen S.L."/>
            <person name="Zaremba-Niedzwiedzka K."/>
            <person name="Martijn J."/>
            <person name="Lind A.E."/>
            <person name="van Eijk R."/>
            <person name="Schleper C."/>
            <person name="Guy L."/>
            <person name="Ettema T.J."/>
        </authorList>
    </citation>
    <scope>NUCLEOTIDE SEQUENCE</scope>
</reference>
<name>A0A0F9QCI0_9ZZZZ</name>
<comment type="caution">
    <text evidence="1">The sequence shown here is derived from an EMBL/GenBank/DDBJ whole genome shotgun (WGS) entry which is preliminary data.</text>
</comment>
<dbReference type="EMBL" id="LAZR01004191">
    <property type="protein sequence ID" value="KKN10926.1"/>
    <property type="molecule type" value="Genomic_DNA"/>
</dbReference>
<evidence type="ECO:0000313" key="1">
    <source>
        <dbReference type="EMBL" id="KKN10926.1"/>
    </source>
</evidence>
<sequence>MSCEIPATNEMTSFLHCKQCINEWKDHKAPGLSPREYASLEIGYTKWGFQVWCKRHDCNVLHIDFEGEMHPANLDRLADES</sequence>
<accession>A0A0F9QCI0</accession>
<proteinExistence type="predicted"/>
<protein>
    <submittedName>
        <fullName evidence="1">Uncharacterized protein</fullName>
    </submittedName>
</protein>
<dbReference type="AlphaFoldDB" id="A0A0F9QCI0"/>
<organism evidence="1">
    <name type="scientific">marine sediment metagenome</name>
    <dbReference type="NCBI Taxonomy" id="412755"/>
    <lineage>
        <taxon>unclassified sequences</taxon>
        <taxon>metagenomes</taxon>
        <taxon>ecological metagenomes</taxon>
    </lineage>
</organism>